<evidence type="ECO:0000313" key="1">
    <source>
        <dbReference type="EMBL" id="CDM30540.1"/>
    </source>
</evidence>
<dbReference type="OMA" id="RFTENGC"/>
<proteinExistence type="predicted"/>
<dbReference type="AlphaFoldDB" id="W6Q2J2"/>
<organism evidence="1 2">
    <name type="scientific">Penicillium roqueforti (strain FM164)</name>
    <dbReference type="NCBI Taxonomy" id="1365484"/>
    <lineage>
        <taxon>Eukaryota</taxon>
        <taxon>Fungi</taxon>
        <taxon>Dikarya</taxon>
        <taxon>Ascomycota</taxon>
        <taxon>Pezizomycotina</taxon>
        <taxon>Eurotiomycetes</taxon>
        <taxon>Eurotiomycetidae</taxon>
        <taxon>Eurotiales</taxon>
        <taxon>Aspergillaceae</taxon>
        <taxon>Penicillium</taxon>
    </lineage>
</organism>
<reference evidence="1" key="1">
    <citation type="journal article" date="2014" name="Nat. Commun.">
        <title>Multiple recent horizontal transfers of a large genomic region in cheese making fungi.</title>
        <authorList>
            <person name="Cheeseman K."/>
            <person name="Ropars J."/>
            <person name="Renault P."/>
            <person name="Dupont J."/>
            <person name="Gouzy J."/>
            <person name="Branca A."/>
            <person name="Abraham A.L."/>
            <person name="Ceppi M."/>
            <person name="Conseiller E."/>
            <person name="Debuchy R."/>
            <person name="Malagnac F."/>
            <person name="Goarin A."/>
            <person name="Silar P."/>
            <person name="Lacoste S."/>
            <person name="Sallet E."/>
            <person name="Bensimon A."/>
            <person name="Giraud T."/>
            <person name="Brygoo Y."/>
        </authorList>
    </citation>
    <scope>NUCLEOTIDE SEQUENCE [LARGE SCALE GENOMIC DNA]</scope>
    <source>
        <strain evidence="1">FM164</strain>
    </source>
</reference>
<sequence length="154" mass="17758">MEKLSEQPTPVTQEDFAIGMGPAYTTGKYLCRLAENEDTLTLMHIYKQIPLIDTEPEDSTVRKEQACGPRKHVELGAMKRFTENGCTATPSLLVYQIGKQDEVDLVSGGYITYLVWEKVPGDPLDIEQFWMYPYKKRQKIRKSFQKAYRFVIRA</sequence>
<gene>
    <name evidence="1" type="ORF">PROQFM164_S02g000689</name>
</gene>
<dbReference type="Proteomes" id="UP000030686">
    <property type="component" value="Unassembled WGS sequence"/>
</dbReference>
<keyword evidence="2" id="KW-1185">Reference proteome</keyword>
<accession>W6Q2J2</accession>
<name>W6Q2J2_PENRF</name>
<evidence type="ECO:0000313" key="2">
    <source>
        <dbReference type="Proteomes" id="UP000030686"/>
    </source>
</evidence>
<dbReference type="EMBL" id="HG792016">
    <property type="protein sequence ID" value="CDM30540.1"/>
    <property type="molecule type" value="Genomic_DNA"/>
</dbReference>
<dbReference type="OrthoDB" id="5401170at2759"/>
<protein>
    <submittedName>
        <fullName evidence="1">Genomic scaffold, ProqFM164S02</fullName>
    </submittedName>
</protein>